<dbReference type="WBParaSite" id="ACRNAN_Path_1564.g6083.t1">
    <property type="protein sequence ID" value="ACRNAN_Path_1564.g6083.t1"/>
    <property type="gene ID" value="ACRNAN_Path_1564.g6083"/>
</dbReference>
<feature type="region of interest" description="Disordered" evidence="1">
    <location>
        <begin position="529"/>
        <end position="563"/>
    </location>
</feature>
<feature type="region of interest" description="Disordered" evidence="1">
    <location>
        <begin position="319"/>
        <end position="391"/>
    </location>
</feature>
<sequence>MISKTVDEVLVNKGNASYQCSPNFPYVVRTLNLLSKHFNWTNITFAQLEEALDMEESGSKRIILQRMKSEFLEELYTKLLRSCRKFVKNGETNAYLYKFVEEHLFYFKDGKNPFGHIRYESDVPSLSSEEKLLILRALLDEKMGIDAADAFDANYTPDELRLEPLTVDRRNRKFWYFGDTYLFMEQKVSKKNPGSAPEKSRTRSTSYMNNDSDENDEASQKNLPEFCIVCKTSDDWAQLIAAYELQRNAVDKEVAGVLKEQINLIRAIERKRIKVMAEVIPGSRASTRLKQKEIEIKEKLEKQKEEERLLDEILQTRKRRQDEKEANIKERKEEEKKETREERFRRRQELWAQLHPGEEYEPEPTSSRNSQTPRETSIESQPPAKRPRLNASIPEILDDIAVDVEKIYSDELPSNGPSSNETITSMDSNQTIPKFEPISEVAVDLPKVNSNAVLASSNQTSLRHPTNSHMPNHVLYSNPSQAVATQMSSMPKSMATQPIGVKSGYPNLVPVVRQKGHVQGLPVNHGQYMTNSNSFYGNSQQSSNQYSIRPSASQQPQNKSNNQNISYVRANPSFFPQSSNAEQKISYYTTQGQLRVIRSPTQRPIRVIVRQPPTQPIPNVTSAIEVHYSPTKQQFAPIQTYPNRTSNQGSPYNMKPGSSQQPLNGGYYGQ</sequence>
<feature type="compositionally biased region" description="Basic and acidic residues" evidence="1">
    <location>
        <begin position="319"/>
        <end position="349"/>
    </location>
</feature>
<dbReference type="AlphaFoldDB" id="A0A914C249"/>
<evidence type="ECO:0000313" key="3">
    <source>
        <dbReference type="WBParaSite" id="ACRNAN_Path_1564.g6083.t1"/>
    </source>
</evidence>
<protein>
    <submittedName>
        <fullName evidence="3">Cat eye syndrome critical region protein 2</fullName>
    </submittedName>
</protein>
<name>A0A914C249_9BILA</name>
<dbReference type="Proteomes" id="UP000887540">
    <property type="component" value="Unplaced"/>
</dbReference>
<evidence type="ECO:0000313" key="2">
    <source>
        <dbReference type="Proteomes" id="UP000887540"/>
    </source>
</evidence>
<feature type="compositionally biased region" description="Low complexity" evidence="1">
    <location>
        <begin position="531"/>
        <end position="563"/>
    </location>
</feature>
<dbReference type="PANTHER" id="PTHR14296">
    <property type="entry name" value="REMODELING AND SPACING FACTOR 1"/>
    <property type="match status" value="1"/>
</dbReference>
<dbReference type="GO" id="GO:0031213">
    <property type="term" value="C:RSF complex"/>
    <property type="evidence" value="ECO:0007669"/>
    <property type="project" value="InterPro"/>
</dbReference>
<evidence type="ECO:0000256" key="1">
    <source>
        <dbReference type="SAM" id="MobiDB-lite"/>
    </source>
</evidence>
<reference evidence="3" key="1">
    <citation type="submission" date="2022-11" db="UniProtKB">
        <authorList>
            <consortium name="WormBaseParasite"/>
        </authorList>
    </citation>
    <scope>IDENTIFICATION</scope>
</reference>
<keyword evidence="2" id="KW-1185">Reference proteome</keyword>
<dbReference type="InterPro" id="IPR028938">
    <property type="entry name" value="Rsf1-like"/>
</dbReference>
<proteinExistence type="predicted"/>
<feature type="region of interest" description="Disordered" evidence="1">
    <location>
        <begin position="633"/>
        <end position="670"/>
    </location>
</feature>
<organism evidence="2 3">
    <name type="scientific">Acrobeloides nanus</name>
    <dbReference type="NCBI Taxonomy" id="290746"/>
    <lineage>
        <taxon>Eukaryota</taxon>
        <taxon>Metazoa</taxon>
        <taxon>Ecdysozoa</taxon>
        <taxon>Nematoda</taxon>
        <taxon>Chromadorea</taxon>
        <taxon>Rhabditida</taxon>
        <taxon>Tylenchina</taxon>
        <taxon>Cephalobomorpha</taxon>
        <taxon>Cephaloboidea</taxon>
        <taxon>Cephalobidae</taxon>
        <taxon>Acrobeloides</taxon>
    </lineage>
</organism>
<feature type="region of interest" description="Disordered" evidence="1">
    <location>
        <begin position="188"/>
        <end position="218"/>
    </location>
</feature>
<feature type="compositionally biased region" description="Polar residues" evidence="1">
    <location>
        <begin position="633"/>
        <end position="663"/>
    </location>
</feature>
<accession>A0A914C249</accession>
<feature type="compositionally biased region" description="Polar residues" evidence="1">
    <location>
        <begin position="364"/>
        <end position="380"/>
    </location>
</feature>
<dbReference type="GO" id="GO:0006355">
    <property type="term" value="P:regulation of DNA-templated transcription"/>
    <property type="evidence" value="ECO:0007669"/>
    <property type="project" value="InterPro"/>
</dbReference>
<dbReference type="PANTHER" id="PTHR14296:SF3">
    <property type="entry name" value="DIKAR, ISOFORM F"/>
    <property type="match status" value="1"/>
</dbReference>